<comment type="caution">
    <text evidence="2">The sequence shown here is derived from an EMBL/GenBank/DDBJ whole genome shotgun (WGS) entry which is preliminary data.</text>
</comment>
<dbReference type="Gene3D" id="3.60.60.10">
    <property type="entry name" value="Penicillin V Acylase, Chain A"/>
    <property type="match status" value="1"/>
</dbReference>
<dbReference type="Pfam" id="PF03417">
    <property type="entry name" value="AAT"/>
    <property type="match status" value="1"/>
</dbReference>
<protein>
    <recommendedName>
        <fullName evidence="1">Peptidase C45 hydrolase domain-containing protein</fullName>
    </recommendedName>
</protein>
<feature type="domain" description="Peptidase C45 hydrolase" evidence="1">
    <location>
        <begin position="116"/>
        <end position="342"/>
    </location>
</feature>
<dbReference type="InterPro" id="IPR047801">
    <property type="entry name" value="Peptidase_C45"/>
</dbReference>
<reference evidence="2 3" key="1">
    <citation type="submission" date="2020-01" db="EMBL/GenBank/DDBJ databases">
        <title>Frigidibacter albus SP32T (=CGMCC 1.13995T).</title>
        <authorList>
            <person name="Liao X."/>
        </authorList>
    </citation>
    <scope>NUCLEOTIDE SEQUENCE [LARGE SCALE GENOMIC DNA]</scope>
    <source>
        <strain evidence="2 3">SP32</strain>
    </source>
</reference>
<dbReference type="RefSeq" id="WP_161348576.1">
    <property type="nucleotide sequence ID" value="NZ_BMGW01000018.1"/>
</dbReference>
<dbReference type="OrthoDB" id="7239281at2"/>
<dbReference type="InterPro" id="IPR005079">
    <property type="entry name" value="Peptidase_C45_hydrolase"/>
</dbReference>
<sequence length="354" mass="36236">MTGFIELALSGTARDRGVQQAGAASAEAVRAATLGRVAKARAEGVIDSNALAYVAAQHAFHAAVEPEGMAELEGIAAGFGLDAAELFLHLHLGTLRDLKGGGRIEDGCSAWAVADGPSGPLVVKNRDLSGPQLGVQTVARHVGPDVETGAMICLGSLGSPGAYSSGMNARGFALADTQVPVRHHRVGWLRYFLMTRLLARCATVAEALAMIRAVPHAGGGTLVMADAGGAVAAVELGAAGPQIATASPVWRTNHFVSPALAADTLRPEGDCLAGNSQQRFEHLGATLPGRAWSVACAQALMATHPEDGAPICQHGQDDGSCTIASVVYSCRAPGLLACAGNPCKGIWRSFPLAE</sequence>
<dbReference type="EMBL" id="WWNR01000018">
    <property type="protein sequence ID" value="MZQ91193.1"/>
    <property type="molecule type" value="Genomic_DNA"/>
</dbReference>
<dbReference type="PANTHER" id="PTHR34180:SF1">
    <property type="entry name" value="BETA-ALANYL-DOPAMINE_CARCININE HYDROLASE"/>
    <property type="match status" value="1"/>
</dbReference>
<dbReference type="Proteomes" id="UP000477083">
    <property type="component" value="Unassembled WGS sequence"/>
</dbReference>
<evidence type="ECO:0000259" key="1">
    <source>
        <dbReference type="Pfam" id="PF03417"/>
    </source>
</evidence>
<dbReference type="AlphaFoldDB" id="A0A6L8VLV0"/>
<proteinExistence type="predicted"/>
<evidence type="ECO:0000313" key="3">
    <source>
        <dbReference type="Proteomes" id="UP000477083"/>
    </source>
</evidence>
<name>A0A6L8VLV0_9RHOB</name>
<keyword evidence="3" id="KW-1185">Reference proteome</keyword>
<organism evidence="2 3">
    <name type="scientific">Frigidibacter albus</name>
    <dbReference type="NCBI Taxonomy" id="1465486"/>
    <lineage>
        <taxon>Bacteria</taxon>
        <taxon>Pseudomonadati</taxon>
        <taxon>Pseudomonadota</taxon>
        <taxon>Alphaproteobacteria</taxon>
        <taxon>Rhodobacterales</taxon>
        <taxon>Paracoccaceae</taxon>
        <taxon>Frigidibacter</taxon>
    </lineage>
</organism>
<evidence type="ECO:0000313" key="2">
    <source>
        <dbReference type="EMBL" id="MZQ91193.1"/>
    </source>
</evidence>
<dbReference type="InterPro" id="IPR047794">
    <property type="entry name" value="C45_proenzyme-like"/>
</dbReference>
<accession>A0A6L8VLV0</accession>
<gene>
    <name evidence="2" type="ORF">GS660_19060</name>
</gene>
<dbReference type="NCBIfam" id="NF040521">
    <property type="entry name" value="C45_proenzyme"/>
    <property type="match status" value="1"/>
</dbReference>
<dbReference type="PANTHER" id="PTHR34180">
    <property type="entry name" value="PEPTIDASE C45"/>
    <property type="match status" value="1"/>
</dbReference>